<reference evidence="1" key="1">
    <citation type="journal article" date="2023" name="G3 (Bethesda)">
        <title>A reference genome for the long-term kleptoplast-retaining sea slug Elysia crispata morphotype clarki.</title>
        <authorList>
            <person name="Eastman K.E."/>
            <person name="Pendleton A.L."/>
            <person name="Shaikh M.A."/>
            <person name="Suttiyut T."/>
            <person name="Ogas R."/>
            <person name="Tomko P."/>
            <person name="Gavelis G."/>
            <person name="Widhalm J.R."/>
            <person name="Wisecaver J.H."/>
        </authorList>
    </citation>
    <scope>NUCLEOTIDE SEQUENCE</scope>
    <source>
        <strain evidence="1">ECLA1</strain>
    </source>
</reference>
<accession>A0AAE0XXT5</accession>
<dbReference type="Proteomes" id="UP001283361">
    <property type="component" value="Unassembled WGS sequence"/>
</dbReference>
<sequence>MTTGIRMTRDEQRQVDPVWIVLGKVIHSAESSGVSMAELVDRFELRLRGWETRRNAGENRRKRKHKQQIKLFIIESDRVSRNHVPTINLIRNTFKNWKPFGNTVCFDLGRQERGIKPDTRIKQYSFQPGDTQATQPAEITPEIAVIYDVVYAKAGFGPHAALAELVRAAKQDGRWQQDFTEAPRGLTSYQTSVDPQLSLNFTNEPASSRLRD</sequence>
<organism evidence="1 2">
    <name type="scientific">Elysia crispata</name>
    <name type="common">lettuce slug</name>
    <dbReference type="NCBI Taxonomy" id="231223"/>
    <lineage>
        <taxon>Eukaryota</taxon>
        <taxon>Metazoa</taxon>
        <taxon>Spiralia</taxon>
        <taxon>Lophotrochozoa</taxon>
        <taxon>Mollusca</taxon>
        <taxon>Gastropoda</taxon>
        <taxon>Heterobranchia</taxon>
        <taxon>Euthyneura</taxon>
        <taxon>Panpulmonata</taxon>
        <taxon>Sacoglossa</taxon>
        <taxon>Placobranchoidea</taxon>
        <taxon>Plakobranchidae</taxon>
        <taxon>Elysia</taxon>
    </lineage>
</organism>
<keyword evidence="2" id="KW-1185">Reference proteome</keyword>
<comment type="caution">
    <text evidence="1">The sequence shown here is derived from an EMBL/GenBank/DDBJ whole genome shotgun (WGS) entry which is preliminary data.</text>
</comment>
<dbReference type="AlphaFoldDB" id="A0AAE0XXT5"/>
<evidence type="ECO:0000313" key="2">
    <source>
        <dbReference type="Proteomes" id="UP001283361"/>
    </source>
</evidence>
<name>A0AAE0XXT5_9GAST</name>
<gene>
    <name evidence="1" type="ORF">RRG08_064160</name>
</gene>
<dbReference type="EMBL" id="JAWDGP010007338">
    <property type="protein sequence ID" value="KAK3724966.1"/>
    <property type="molecule type" value="Genomic_DNA"/>
</dbReference>
<proteinExistence type="predicted"/>
<protein>
    <submittedName>
        <fullName evidence="1">Uncharacterized protein</fullName>
    </submittedName>
</protein>
<evidence type="ECO:0000313" key="1">
    <source>
        <dbReference type="EMBL" id="KAK3724966.1"/>
    </source>
</evidence>